<reference evidence="1 2" key="1">
    <citation type="submission" date="2019-01" db="EMBL/GenBank/DDBJ databases">
        <title>Still something new to discover - new insights into E. coli phage diversity and taxonomy.</title>
        <authorList>
            <person name="Korf I.H.E."/>
            <person name="Adriaennsens E."/>
            <person name="Dreiseikelmann B."/>
            <person name="Kropinski A."/>
            <person name="Nimtz M."/>
            <person name="Meier-Kolthoff J.P."/>
            <person name="Rohde M."/>
            <person name="van Raaij M."/>
            <person name="Wittmann J."/>
        </authorList>
    </citation>
    <scope>NUCLEOTIDE SEQUENCE [LARGE SCALE GENOMIC DNA]</scope>
</reference>
<dbReference type="SUPFAM" id="SSF55608">
    <property type="entry name" value="Homing endonucleases"/>
    <property type="match status" value="1"/>
</dbReference>
<gene>
    <name evidence="1" type="ORF">Schickermooser_00228</name>
</gene>
<sequence length="180" mass="21100">MDIKEQLFYAYYAGCIDCDGSIISRNRETSDSYTVNLTQHERSAEEMTDLAKELESYGYTVSFTSRVAWAEKYDNLMYNINVSSRESVIRLLENLIPYLRFKKEKAEEAVRLLKVMDVKQPIMYGVDDRQAKRRYWTEEEDQILEKLNSEGYSHAGIGKVLNRSRNSVSHRLMRNKVNTK</sequence>
<dbReference type="Gene3D" id="3.10.28.10">
    <property type="entry name" value="Homing endonucleases"/>
    <property type="match status" value="1"/>
</dbReference>
<organism evidence="1 2">
    <name type="scientific">Escherichia phage vB_EcoM_Schickermooser</name>
    <dbReference type="NCBI Taxonomy" id="2508195"/>
    <lineage>
        <taxon>Viruses</taxon>
        <taxon>Duplodnaviria</taxon>
        <taxon>Heunggongvirae</taxon>
        <taxon>Uroviricota</taxon>
        <taxon>Caudoviricetes</taxon>
        <taxon>Stephanstirmvirinae</taxon>
        <taxon>Phapecoctavirus</taxon>
        <taxon>Phapecoctavirus schickermooser</taxon>
        <taxon>Escherichia virus Schickermooser</taxon>
    </lineage>
</organism>
<evidence type="ECO:0000313" key="1">
    <source>
        <dbReference type="EMBL" id="QBQ80371.1"/>
    </source>
</evidence>
<name>A0A482N1R7_9CAUD</name>
<dbReference type="EMBL" id="MK373788">
    <property type="protein sequence ID" value="QBQ80371.1"/>
    <property type="molecule type" value="Genomic_DNA"/>
</dbReference>
<dbReference type="InterPro" id="IPR027434">
    <property type="entry name" value="Homing_endonucl"/>
</dbReference>
<proteinExistence type="predicted"/>
<keyword evidence="2" id="KW-1185">Reference proteome</keyword>
<evidence type="ECO:0000313" key="2">
    <source>
        <dbReference type="Proteomes" id="UP000309350"/>
    </source>
</evidence>
<accession>A0A482N1R7</accession>
<dbReference type="Proteomes" id="UP000309350">
    <property type="component" value="Segment"/>
</dbReference>
<protein>
    <submittedName>
        <fullName evidence="1">Uncharacterized protein</fullName>
    </submittedName>
</protein>